<evidence type="ECO:0000256" key="6">
    <source>
        <dbReference type="ARBA" id="ARBA00022490"/>
    </source>
</evidence>
<evidence type="ECO:0000256" key="2">
    <source>
        <dbReference type="ARBA" id="ARBA00004322"/>
    </source>
</evidence>
<dbReference type="SUPFAM" id="SSF50978">
    <property type="entry name" value="WD40 repeat-like"/>
    <property type="match status" value="1"/>
</dbReference>
<evidence type="ECO:0000313" key="16">
    <source>
        <dbReference type="EMBL" id="KAG2176687.1"/>
    </source>
</evidence>
<keyword evidence="13" id="KW-0175">Coiled coil</keyword>
<evidence type="ECO:0000256" key="5">
    <source>
        <dbReference type="ARBA" id="ARBA00012483"/>
    </source>
</evidence>
<keyword evidence="17" id="KW-1185">Reference proteome</keyword>
<dbReference type="GO" id="GO:0036297">
    <property type="term" value="P:interstrand cross-link repair"/>
    <property type="evidence" value="ECO:0007669"/>
    <property type="project" value="InterPro"/>
</dbReference>
<dbReference type="GO" id="GO:0005737">
    <property type="term" value="C:cytoplasm"/>
    <property type="evidence" value="ECO:0007669"/>
    <property type="project" value="UniProtKB-SubCell"/>
</dbReference>
<keyword evidence="8" id="KW-0677">Repeat</keyword>
<feature type="compositionally biased region" description="Polar residues" evidence="14">
    <location>
        <begin position="14"/>
        <end position="42"/>
    </location>
</feature>
<evidence type="ECO:0000256" key="14">
    <source>
        <dbReference type="SAM" id="MobiDB-lite"/>
    </source>
</evidence>
<dbReference type="InterPro" id="IPR001680">
    <property type="entry name" value="WD40_rpt"/>
</dbReference>
<name>A0A8H7PMD1_9FUNG</name>
<dbReference type="InterPro" id="IPR056527">
    <property type="entry name" value="WD40_RFWD3"/>
</dbReference>
<evidence type="ECO:0000313" key="17">
    <source>
        <dbReference type="Proteomes" id="UP000612746"/>
    </source>
</evidence>
<evidence type="ECO:0000256" key="12">
    <source>
        <dbReference type="ARBA" id="ARBA00023242"/>
    </source>
</evidence>
<dbReference type="Pfam" id="PF23419">
    <property type="entry name" value="WD40_RFWD3"/>
    <property type="match status" value="1"/>
</dbReference>
<dbReference type="GO" id="GO:0016567">
    <property type="term" value="P:protein ubiquitination"/>
    <property type="evidence" value="ECO:0007669"/>
    <property type="project" value="InterPro"/>
</dbReference>
<dbReference type="EC" id="2.3.2.27" evidence="5"/>
<keyword evidence="9" id="KW-0227">DNA damage</keyword>
<evidence type="ECO:0000256" key="10">
    <source>
        <dbReference type="ARBA" id="ARBA00022786"/>
    </source>
</evidence>
<evidence type="ECO:0000256" key="3">
    <source>
        <dbReference type="ARBA" id="ARBA00004496"/>
    </source>
</evidence>
<feature type="domain" description="E3 ubiquitin-protein ligase RFWD3-like WD40" evidence="15">
    <location>
        <begin position="272"/>
        <end position="579"/>
    </location>
</feature>
<dbReference type="GO" id="GO:0061630">
    <property type="term" value="F:ubiquitin protein ligase activity"/>
    <property type="evidence" value="ECO:0007669"/>
    <property type="project" value="UniProtKB-EC"/>
</dbReference>
<dbReference type="EMBL" id="JAEPRA010000013">
    <property type="protein sequence ID" value="KAG2176687.1"/>
    <property type="molecule type" value="Genomic_DNA"/>
</dbReference>
<keyword evidence="11" id="KW-0234">DNA repair</keyword>
<dbReference type="PANTHER" id="PTHR16047">
    <property type="entry name" value="RFWD3 PROTEIN"/>
    <property type="match status" value="1"/>
</dbReference>
<dbReference type="PANTHER" id="PTHR16047:SF7">
    <property type="entry name" value="E3 UBIQUITIN-PROTEIN LIGASE RFWD3"/>
    <property type="match status" value="1"/>
</dbReference>
<dbReference type="Proteomes" id="UP000612746">
    <property type="component" value="Unassembled WGS sequence"/>
</dbReference>
<protein>
    <recommendedName>
        <fullName evidence="5">RING-type E3 ubiquitin transferase</fullName>
        <ecNumber evidence="5">2.3.2.27</ecNumber>
    </recommendedName>
</protein>
<feature type="region of interest" description="Disordered" evidence="14">
    <location>
        <begin position="1"/>
        <end position="80"/>
    </location>
</feature>
<reference evidence="16" key="1">
    <citation type="submission" date="2020-12" db="EMBL/GenBank/DDBJ databases">
        <title>Metabolic potential, ecology and presence of endohyphal bacteria is reflected in genomic diversity of Mucoromycotina.</title>
        <authorList>
            <person name="Muszewska A."/>
            <person name="Okrasinska A."/>
            <person name="Steczkiewicz K."/>
            <person name="Drgas O."/>
            <person name="Orlowska M."/>
            <person name="Perlinska-Lenart U."/>
            <person name="Aleksandrzak-Piekarczyk T."/>
            <person name="Szatraj K."/>
            <person name="Zielenkiewicz U."/>
            <person name="Pilsyk S."/>
            <person name="Malc E."/>
            <person name="Mieczkowski P."/>
            <person name="Kruszewska J.S."/>
            <person name="Biernat P."/>
            <person name="Pawlowska J."/>
        </authorList>
    </citation>
    <scope>NUCLEOTIDE SEQUENCE</scope>
    <source>
        <strain evidence="16">WA0000051536</strain>
    </source>
</reference>
<sequence>MDESVNPHPPLITENGTTSTSTIVDSSRELNASSEPLIQATTDPPPISRPDRELDADFQSTSNLKVKRKREPSVEEPDSQDDLLCQCPICFEKWSNTGSHRLISMKCGHLFGQSAQSFNLKLYRKMDCTGEKRHQSKVSSVQVCFVPSSALMFADRISNRSYLPSATISKRDIRPIWAKQIVSVDSCKLEQMQNDFDALRQKYQEQEIELSKLHLAYQMCRTELTRKDAEIKKVQLLLDSNTAAVDFGVRTSVSLIHGLEFDKKLKFHETANICRVMAFNPGYNMIVASKSTPTGVHGVQKISLVDNLNLETVVNHSRAIRDIQCSPSGLCLTTALDSTAKITSLKDNCVVQSYNLTAPGWCCSWDEVDENRLYCGLMDDSIMVFDVRNTREHMYHLKNHELTKKKPIHSIVHMAGPKNSILCANLDCLYQWDLSGDAPVCSVIEVDSQGYHPYSVSYDKASATILASFRSQTSTKHIHGSLAENILEVQNVFHNPQKQTALARTWHFSKPRTAQSNESDTEYVICAGDEAEKSLCLWDDASTRRSIDIGSNVMDVKTTVVNNEVYLATLTGNEMHLYRS</sequence>
<dbReference type="GO" id="GO:0005634">
    <property type="term" value="C:nucleus"/>
    <property type="evidence" value="ECO:0007669"/>
    <property type="project" value="InterPro"/>
</dbReference>
<evidence type="ECO:0000256" key="7">
    <source>
        <dbReference type="ARBA" id="ARBA00022679"/>
    </source>
</evidence>
<keyword evidence="7" id="KW-0808">Transferase</keyword>
<dbReference type="SMART" id="SM00320">
    <property type="entry name" value="WD40"/>
    <property type="match status" value="2"/>
</dbReference>
<dbReference type="InterPro" id="IPR036322">
    <property type="entry name" value="WD40_repeat_dom_sf"/>
</dbReference>
<evidence type="ECO:0000256" key="11">
    <source>
        <dbReference type="ARBA" id="ARBA00023204"/>
    </source>
</evidence>
<gene>
    <name evidence="16" type="ORF">INT44_007351</name>
</gene>
<dbReference type="Gene3D" id="2.130.10.10">
    <property type="entry name" value="YVTN repeat-like/Quinoprotein amine dehydrogenase"/>
    <property type="match status" value="1"/>
</dbReference>
<dbReference type="InterPro" id="IPR015943">
    <property type="entry name" value="WD40/YVTN_repeat-like_dom_sf"/>
</dbReference>
<keyword evidence="10" id="KW-0833">Ubl conjugation pathway</keyword>
<dbReference type="OrthoDB" id="8062037at2759"/>
<keyword evidence="6" id="KW-0963">Cytoplasm</keyword>
<organism evidence="16 17">
    <name type="scientific">Umbelopsis vinacea</name>
    <dbReference type="NCBI Taxonomy" id="44442"/>
    <lineage>
        <taxon>Eukaryota</taxon>
        <taxon>Fungi</taxon>
        <taxon>Fungi incertae sedis</taxon>
        <taxon>Mucoromycota</taxon>
        <taxon>Mucoromycotina</taxon>
        <taxon>Umbelopsidomycetes</taxon>
        <taxon>Umbelopsidales</taxon>
        <taxon>Umbelopsidaceae</taxon>
        <taxon>Umbelopsis</taxon>
    </lineage>
</organism>
<keyword evidence="12" id="KW-0539">Nucleus</keyword>
<evidence type="ECO:0000256" key="13">
    <source>
        <dbReference type="SAM" id="Coils"/>
    </source>
</evidence>
<comment type="pathway">
    <text evidence="4">Protein modification; protein ubiquitination.</text>
</comment>
<comment type="subcellular location">
    <subcellularLocation>
        <location evidence="3">Cytoplasm</location>
    </subcellularLocation>
    <subcellularLocation>
        <location evidence="2">Nucleus</location>
        <location evidence="2">PML body</location>
    </subcellularLocation>
</comment>
<accession>A0A8H7PMD1</accession>
<dbReference type="InterPro" id="IPR037381">
    <property type="entry name" value="RFWD3"/>
</dbReference>
<proteinExistence type="predicted"/>
<evidence type="ECO:0000256" key="4">
    <source>
        <dbReference type="ARBA" id="ARBA00004906"/>
    </source>
</evidence>
<evidence type="ECO:0000256" key="8">
    <source>
        <dbReference type="ARBA" id="ARBA00022737"/>
    </source>
</evidence>
<feature type="coiled-coil region" evidence="13">
    <location>
        <begin position="189"/>
        <end position="216"/>
    </location>
</feature>
<comment type="caution">
    <text evidence="16">The sequence shown here is derived from an EMBL/GenBank/DDBJ whole genome shotgun (WGS) entry which is preliminary data.</text>
</comment>
<evidence type="ECO:0000259" key="15">
    <source>
        <dbReference type="Pfam" id="PF23419"/>
    </source>
</evidence>
<comment type="catalytic activity">
    <reaction evidence="1">
        <text>S-ubiquitinyl-[E2 ubiquitin-conjugating enzyme]-L-cysteine + [acceptor protein]-L-lysine = [E2 ubiquitin-conjugating enzyme]-L-cysteine + N(6)-ubiquitinyl-[acceptor protein]-L-lysine.</text>
        <dbReference type="EC" id="2.3.2.27"/>
    </reaction>
</comment>
<dbReference type="AlphaFoldDB" id="A0A8H7PMD1"/>
<evidence type="ECO:0000256" key="1">
    <source>
        <dbReference type="ARBA" id="ARBA00000900"/>
    </source>
</evidence>
<dbReference type="SUPFAM" id="SSF57850">
    <property type="entry name" value="RING/U-box"/>
    <property type="match status" value="1"/>
</dbReference>
<evidence type="ECO:0000256" key="9">
    <source>
        <dbReference type="ARBA" id="ARBA00022763"/>
    </source>
</evidence>